<dbReference type="InterPro" id="IPR018163">
    <property type="entry name" value="Thr/Ala-tRNA-synth_IIc_edit"/>
</dbReference>
<comment type="cofactor">
    <cofactor evidence="1">
        <name>Zn(2+)</name>
        <dbReference type="ChEBI" id="CHEBI:29105"/>
    </cofactor>
</comment>
<dbReference type="PANTHER" id="PTHR43462:SF1">
    <property type="entry name" value="ALANYL-TRNA EDITING PROTEIN AARSD1"/>
    <property type="match status" value="1"/>
</dbReference>
<dbReference type="InterPro" id="IPR051335">
    <property type="entry name" value="Alanyl-tRNA_Editing_Enzymes"/>
</dbReference>
<dbReference type="GO" id="GO:0004812">
    <property type="term" value="F:aminoacyl-tRNA ligase activity"/>
    <property type="evidence" value="ECO:0007669"/>
    <property type="project" value="InterPro"/>
</dbReference>
<dbReference type="Proteomes" id="UP000886129">
    <property type="component" value="Unassembled WGS sequence"/>
</dbReference>
<dbReference type="AlphaFoldDB" id="A0A7C5DVR7"/>
<evidence type="ECO:0000259" key="4">
    <source>
        <dbReference type="SMART" id="SM00863"/>
    </source>
</evidence>
<dbReference type="Gene3D" id="3.30.980.10">
    <property type="entry name" value="Threonyl-trna Synthetase, Chain A, domain 2"/>
    <property type="match status" value="1"/>
</dbReference>
<comment type="caution">
    <text evidence="5">The sequence shown here is derived from an EMBL/GenBank/DDBJ whole genome shotgun (WGS) entry which is preliminary data.</text>
</comment>
<organism evidence="5">
    <name type="scientific">Kosmotoga arenicorallina</name>
    <dbReference type="NCBI Taxonomy" id="688066"/>
    <lineage>
        <taxon>Bacteria</taxon>
        <taxon>Thermotogati</taxon>
        <taxon>Thermotogota</taxon>
        <taxon>Thermotogae</taxon>
        <taxon>Kosmotogales</taxon>
        <taxon>Kosmotogaceae</taxon>
        <taxon>Kosmotoga</taxon>
    </lineage>
</organism>
<dbReference type="PANTHER" id="PTHR43462">
    <property type="entry name" value="ALANYL-TRNA EDITING PROTEIN"/>
    <property type="match status" value="1"/>
</dbReference>
<protein>
    <recommendedName>
        <fullName evidence="4">Threonyl/alanyl tRNA synthetase SAD domain-containing protein</fullName>
    </recommendedName>
</protein>
<reference evidence="5" key="1">
    <citation type="journal article" date="2020" name="mSystems">
        <title>Genome- and Community-Level Interaction Insights into Carbon Utilization and Element Cycling Functions of Hydrothermarchaeota in Hydrothermal Sediment.</title>
        <authorList>
            <person name="Zhou Z."/>
            <person name="Liu Y."/>
            <person name="Xu W."/>
            <person name="Pan J."/>
            <person name="Luo Z.H."/>
            <person name="Li M."/>
        </authorList>
    </citation>
    <scope>NUCLEOTIDE SEQUENCE [LARGE SCALE GENOMIC DNA]</scope>
    <source>
        <strain evidence="5">HyVt-80</strain>
    </source>
</reference>
<dbReference type="Pfam" id="PF07973">
    <property type="entry name" value="tRNA_SAD"/>
    <property type="match status" value="1"/>
</dbReference>
<evidence type="ECO:0000256" key="3">
    <source>
        <dbReference type="ARBA" id="ARBA00022833"/>
    </source>
</evidence>
<proteinExistence type="predicted"/>
<dbReference type="InterPro" id="IPR012947">
    <property type="entry name" value="tRNA_SAD"/>
</dbReference>
<keyword evidence="2" id="KW-0479">Metal-binding</keyword>
<dbReference type="GO" id="GO:0043039">
    <property type="term" value="P:tRNA aminoacylation"/>
    <property type="evidence" value="ECO:0007669"/>
    <property type="project" value="InterPro"/>
</dbReference>
<feature type="domain" description="Threonyl/alanyl tRNA synthetase SAD" evidence="4">
    <location>
        <begin position="42"/>
        <end position="85"/>
    </location>
</feature>
<dbReference type="EMBL" id="DRTH01000162">
    <property type="protein sequence ID" value="HHF08661.1"/>
    <property type="molecule type" value="Genomic_DNA"/>
</dbReference>
<accession>A0A7C5DVR7</accession>
<dbReference type="GO" id="GO:0046872">
    <property type="term" value="F:metal ion binding"/>
    <property type="evidence" value="ECO:0007669"/>
    <property type="project" value="UniProtKB-KW"/>
</dbReference>
<dbReference type="SUPFAM" id="SSF55186">
    <property type="entry name" value="ThrRS/AlaRS common domain"/>
    <property type="match status" value="1"/>
</dbReference>
<dbReference type="SMART" id="SM00863">
    <property type="entry name" value="tRNA_SAD"/>
    <property type="match status" value="1"/>
</dbReference>
<name>A0A7C5DVR7_9BACT</name>
<sequence length="248" mass="28632">MNKEIQVGHPINVNLYSPEEFKQLELRMRKELSHKILSQEKIRVVSIGKIDRNPCGGLHVKNTLEIGLLKITKAEKIKGNLTRLYFVAGNRALKLFQEEHEIIGNLIRKLTCGFEEIPDRVDSLLRSVKALKSIQKKYVERLADYTARELPVSDEAVIVYEDTAEIINAIPKFIERKAYVFVGISEDNKFILAAKGFDLRELFTHLKQKYAIQGGCGPTKGQFVTREKHEEILKEIKHWVERKRSYES</sequence>
<keyword evidence="3" id="KW-0862">Zinc</keyword>
<gene>
    <name evidence="5" type="ORF">ENL26_02675</name>
</gene>
<dbReference type="GO" id="GO:0002161">
    <property type="term" value="F:aminoacyl-tRNA deacylase activity"/>
    <property type="evidence" value="ECO:0007669"/>
    <property type="project" value="UniProtKB-ARBA"/>
</dbReference>
<evidence type="ECO:0000256" key="2">
    <source>
        <dbReference type="ARBA" id="ARBA00022723"/>
    </source>
</evidence>
<evidence type="ECO:0000256" key="1">
    <source>
        <dbReference type="ARBA" id="ARBA00001947"/>
    </source>
</evidence>
<evidence type="ECO:0000313" key="5">
    <source>
        <dbReference type="EMBL" id="HHF08661.1"/>
    </source>
</evidence>
<dbReference type="GO" id="GO:0005524">
    <property type="term" value="F:ATP binding"/>
    <property type="evidence" value="ECO:0007669"/>
    <property type="project" value="InterPro"/>
</dbReference>